<proteinExistence type="predicted"/>
<comment type="caution">
    <text evidence="1">The sequence shown here is derived from an EMBL/GenBank/DDBJ whole genome shotgun (WGS) entry which is preliminary data.</text>
</comment>
<protein>
    <submittedName>
        <fullName evidence="1">Uncharacterized protein</fullName>
    </submittedName>
</protein>
<gene>
    <name evidence="1" type="ORF">GIB67_011605</name>
</gene>
<evidence type="ECO:0000313" key="1">
    <source>
        <dbReference type="EMBL" id="KAF6168220.1"/>
    </source>
</evidence>
<dbReference type="AlphaFoldDB" id="A0A7J7NMG9"/>
<reference evidence="1 2" key="1">
    <citation type="journal article" date="2020" name="IScience">
        <title>Genome Sequencing of the Endangered Kingdonia uniflora (Circaeasteraceae, Ranunculales) Reveals Potential Mechanisms of Evolutionary Specialization.</title>
        <authorList>
            <person name="Sun Y."/>
            <person name="Deng T."/>
            <person name="Zhang A."/>
            <person name="Moore M.J."/>
            <person name="Landis J.B."/>
            <person name="Lin N."/>
            <person name="Zhang H."/>
            <person name="Zhang X."/>
            <person name="Huang J."/>
            <person name="Zhang X."/>
            <person name="Sun H."/>
            <person name="Wang H."/>
        </authorList>
    </citation>
    <scope>NUCLEOTIDE SEQUENCE [LARGE SCALE GENOMIC DNA]</scope>
    <source>
        <strain evidence="1">TB1705</strain>
        <tissue evidence="1">Leaf</tissue>
    </source>
</reference>
<sequence>MRTYKLYVKNPTHPEACIVMRYITEEAIMYCMKYMPDSRKGSHKRERDPFMDDDDECYREYPLDIKGTNHFLDPVKYEQARRWVWESYDPLMNGKSTHNLVWIEDKVNGCVIDPKTNLIYVNLEELKRISKEEDDLFVLASQVFYWKDLTRSDYWHVFLDAPKKLTRDVDAYEDPLVFKGTTHDGSLDLALAREVMDEEEESIGGSLDEYDVPTYMKGKVLTGAQRLWCDRNSKYWKFNYDPYPNDERKKNPKVPAFRTDVYLAIHTRVDGSSLIPELDVELEKIRNICIVEPEIISLVIDNDPVVQVCGKDNKGRTRACGLNVSREEVLSSYHLRDQLLQEKTTRLTLEKDLVHVKGKLTIMDEKLSSLGVGR</sequence>
<accession>A0A7J7NMG9</accession>
<keyword evidence="2" id="KW-1185">Reference proteome</keyword>
<dbReference type="EMBL" id="JACGCM010000704">
    <property type="protein sequence ID" value="KAF6168220.1"/>
    <property type="molecule type" value="Genomic_DNA"/>
</dbReference>
<evidence type="ECO:0000313" key="2">
    <source>
        <dbReference type="Proteomes" id="UP000541444"/>
    </source>
</evidence>
<dbReference type="Proteomes" id="UP000541444">
    <property type="component" value="Unassembled WGS sequence"/>
</dbReference>
<dbReference type="PANTHER" id="PTHR48258">
    <property type="entry name" value="DUF4218 DOMAIN-CONTAINING PROTEIN-RELATED"/>
    <property type="match status" value="1"/>
</dbReference>
<organism evidence="1 2">
    <name type="scientific">Kingdonia uniflora</name>
    <dbReference type="NCBI Taxonomy" id="39325"/>
    <lineage>
        <taxon>Eukaryota</taxon>
        <taxon>Viridiplantae</taxon>
        <taxon>Streptophyta</taxon>
        <taxon>Embryophyta</taxon>
        <taxon>Tracheophyta</taxon>
        <taxon>Spermatophyta</taxon>
        <taxon>Magnoliopsida</taxon>
        <taxon>Ranunculales</taxon>
        <taxon>Circaeasteraceae</taxon>
        <taxon>Kingdonia</taxon>
    </lineage>
</organism>
<name>A0A7J7NMG9_9MAGN</name>
<dbReference type="OrthoDB" id="1744802at2759"/>